<evidence type="ECO:0000256" key="1">
    <source>
        <dbReference type="ARBA" id="ARBA00001971"/>
    </source>
</evidence>
<dbReference type="GO" id="GO:0008395">
    <property type="term" value="F:steroid hydroxylase activity"/>
    <property type="evidence" value="ECO:0007669"/>
    <property type="project" value="TreeGrafter"/>
</dbReference>
<keyword evidence="3" id="KW-0153">Cholesterol metabolism</keyword>
<dbReference type="PANTHER" id="PTHR46696:SF4">
    <property type="entry name" value="BIOTIN BIOSYNTHESIS CYTOCHROME P450"/>
    <property type="match status" value="1"/>
</dbReference>
<keyword evidence="10" id="KW-0443">Lipid metabolism</keyword>
<dbReference type="InterPro" id="IPR002397">
    <property type="entry name" value="Cyt_P450_B"/>
</dbReference>
<evidence type="ECO:0000256" key="5">
    <source>
        <dbReference type="ARBA" id="ARBA00022723"/>
    </source>
</evidence>
<comment type="cofactor">
    <cofactor evidence="1">
        <name>heme</name>
        <dbReference type="ChEBI" id="CHEBI:30413"/>
    </cofactor>
</comment>
<evidence type="ECO:0000256" key="13">
    <source>
        <dbReference type="ARBA" id="ARBA00049645"/>
    </source>
</evidence>
<dbReference type="PANTHER" id="PTHR46696">
    <property type="entry name" value="P450, PUTATIVE (EUROFUNG)-RELATED"/>
    <property type="match status" value="1"/>
</dbReference>
<evidence type="ECO:0000256" key="17">
    <source>
        <dbReference type="ARBA" id="ARBA00083909"/>
    </source>
</evidence>
<evidence type="ECO:0000256" key="12">
    <source>
        <dbReference type="ARBA" id="ARBA00023221"/>
    </source>
</evidence>
<evidence type="ECO:0000256" key="15">
    <source>
        <dbReference type="ARBA" id="ARBA00079588"/>
    </source>
</evidence>
<evidence type="ECO:0000256" key="9">
    <source>
        <dbReference type="ARBA" id="ARBA00023033"/>
    </source>
</evidence>
<keyword evidence="7" id="KW-0560">Oxidoreductase</keyword>
<name>A0A1X1RDB4_MYCFA</name>
<proteinExistence type="inferred from homology"/>
<comment type="pathway">
    <text evidence="13">Steroid metabolism; cholesterol degradation.</text>
</comment>
<dbReference type="InterPro" id="IPR001128">
    <property type="entry name" value="Cyt_P450"/>
</dbReference>
<organism evidence="18 19">
    <name type="scientific">Mycolicibacterium fallax</name>
    <name type="common">Mycobacterium fallax</name>
    <dbReference type="NCBI Taxonomy" id="1793"/>
    <lineage>
        <taxon>Bacteria</taxon>
        <taxon>Bacillati</taxon>
        <taxon>Actinomycetota</taxon>
        <taxon>Actinomycetes</taxon>
        <taxon>Mycobacteriales</taxon>
        <taxon>Mycobacteriaceae</taxon>
        <taxon>Mycolicibacterium</taxon>
    </lineage>
</organism>
<evidence type="ECO:0000313" key="19">
    <source>
        <dbReference type="Proteomes" id="UP000193484"/>
    </source>
</evidence>
<dbReference type="RefSeq" id="WP_085095968.1">
    <property type="nucleotide sequence ID" value="NZ_AP022603.1"/>
</dbReference>
<dbReference type="GO" id="GO:0005506">
    <property type="term" value="F:iron ion binding"/>
    <property type="evidence" value="ECO:0007669"/>
    <property type="project" value="InterPro"/>
</dbReference>
<evidence type="ECO:0000256" key="2">
    <source>
        <dbReference type="ARBA" id="ARBA00010617"/>
    </source>
</evidence>
<dbReference type="AlphaFoldDB" id="A0A1X1RDB4"/>
<keyword evidence="6" id="KW-0442">Lipid degradation</keyword>
<evidence type="ECO:0000313" key="18">
    <source>
        <dbReference type="EMBL" id="ORV03119.1"/>
    </source>
</evidence>
<evidence type="ECO:0000256" key="6">
    <source>
        <dbReference type="ARBA" id="ARBA00022963"/>
    </source>
</evidence>
<dbReference type="EMBL" id="LQOJ01000039">
    <property type="protein sequence ID" value="ORV03119.1"/>
    <property type="molecule type" value="Genomic_DNA"/>
</dbReference>
<dbReference type="GO" id="GO:0006707">
    <property type="term" value="P:cholesterol catabolic process"/>
    <property type="evidence" value="ECO:0007669"/>
    <property type="project" value="TreeGrafter"/>
</dbReference>
<reference evidence="18 19" key="1">
    <citation type="submission" date="2016-01" db="EMBL/GenBank/DDBJ databases">
        <title>The new phylogeny of the genus Mycobacterium.</title>
        <authorList>
            <person name="Tarcisio F."/>
            <person name="Conor M."/>
            <person name="Antonella G."/>
            <person name="Elisabetta G."/>
            <person name="Giulia F.S."/>
            <person name="Sara T."/>
            <person name="Anna F."/>
            <person name="Clotilde B."/>
            <person name="Roberto B."/>
            <person name="Veronica D.S."/>
            <person name="Fabio R."/>
            <person name="Monica P."/>
            <person name="Olivier J."/>
            <person name="Enrico T."/>
            <person name="Nicola S."/>
        </authorList>
    </citation>
    <scope>NUCLEOTIDE SEQUENCE [LARGE SCALE GENOMIC DNA]</scope>
    <source>
        <strain evidence="18 19">DSM 44179</strain>
    </source>
</reference>
<dbReference type="FunFam" id="1.10.630.10:FF:000018">
    <property type="entry name" value="Cytochrome P450 monooxygenase"/>
    <property type="match status" value="1"/>
</dbReference>
<dbReference type="PRINTS" id="PR00359">
    <property type="entry name" value="BP450"/>
</dbReference>
<gene>
    <name evidence="18" type="ORF">AWC04_10815</name>
</gene>
<dbReference type="Gene3D" id="1.10.630.10">
    <property type="entry name" value="Cytochrome P450"/>
    <property type="match status" value="1"/>
</dbReference>
<dbReference type="OrthoDB" id="5241086at2"/>
<evidence type="ECO:0000256" key="7">
    <source>
        <dbReference type="ARBA" id="ARBA00023002"/>
    </source>
</evidence>
<keyword evidence="4" id="KW-0349">Heme</keyword>
<dbReference type="GO" id="GO:0036199">
    <property type="term" value="F:cholest-4-en-3-one 26-monooxygenase activity"/>
    <property type="evidence" value="ECO:0007669"/>
    <property type="project" value="TreeGrafter"/>
</dbReference>
<evidence type="ECO:0000256" key="14">
    <source>
        <dbReference type="ARBA" id="ARBA00070775"/>
    </source>
</evidence>
<protein>
    <recommendedName>
        <fullName evidence="14">Steroid C26-monooxygenase</fullName>
    </recommendedName>
    <alternativeName>
        <fullName evidence="15">Cholest-4-en-3-one C26-monooxygenase</fullName>
    </alternativeName>
    <alternativeName>
        <fullName evidence="17">Cholesterol C26-monooxygenase</fullName>
    </alternativeName>
    <alternativeName>
        <fullName evidence="16">Steroid C27-monooxygenase</fullName>
    </alternativeName>
</protein>
<evidence type="ECO:0000256" key="16">
    <source>
        <dbReference type="ARBA" id="ARBA00082981"/>
    </source>
</evidence>
<evidence type="ECO:0000256" key="4">
    <source>
        <dbReference type="ARBA" id="ARBA00022617"/>
    </source>
</evidence>
<dbReference type="Proteomes" id="UP000193484">
    <property type="component" value="Unassembled WGS sequence"/>
</dbReference>
<evidence type="ECO:0000256" key="8">
    <source>
        <dbReference type="ARBA" id="ARBA00023004"/>
    </source>
</evidence>
<evidence type="ECO:0000256" key="11">
    <source>
        <dbReference type="ARBA" id="ARBA00023166"/>
    </source>
</evidence>
<dbReference type="SUPFAM" id="SSF48264">
    <property type="entry name" value="Cytochrome P450"/>
    <property type="match status" value="1"/>
</dbReference>
<keyword evidence="5" id="KW-0479">Metal-binding</keyword>
<dbReference type="Pfam" id="PF00067">
    <property type="entry name" value="p450"/>
    <property type="match status" value="1"/>
</dbReference>
<dbReference type="GO" id="GO:0020037">
    <property type="term" value="F:heme binding"/>
    <property type="evidence" value="ECO:0007669"/>
    <property type="project" value="InterPro"/>
</dbReference>
<dbReference type="CDD" id="cd11033">
    <property type="entry name" value="CYP142-like"/>
    <property type="match status" value="1"/>
</dbReference>
<keyword evidence="9 18" id="KW-0503">Monooxygenase</keyword>
<evidence type="ECO:0000256" key="10">
    <source>
        <dbReference type="ARBA" id="ARBA00023098"/>
    </source>
</evidence>
<dbReference type="InterPro" id="IPR036396">
    <property type="entry name" value="Cyt_P450_sf"/>
</dbReference>
<dbReference type="STRING" id="1793.AWC04_10815"/>
<accession>A0A1X1RDB4</accession>
<evidence type="ECO:0000256" key="3">
    <source>
        <dbReference type="ARBA" id="ARBA00022548"/>
    </source>
</evidence>
<keyword evidence="12" id="KW-0753">Steroid metabolism</keyword>
<keyword evidence="11" id="KW-1207">Sterol metabolism</keyword>
<keyword evidence="19" id="KW-1185">Reference proteome</keyword>
<comment type="caution">
    <text evidence="18">The sequence shown here is derived from an EMBL/GenBank/DDBJ whole genome shotgun (WGS) entry which is preliminary data.</text>
</comment>
<sequence>MTSTLGCPFSSRPDGIDFVDPDVLGQGVPLREFAELRRNAPVWWNAQEPGTGGFTDGGFWVISRHADIKAISRDPDTWSANRKGVVISFFEGMDEEKIELTKALLINHDPPEHTRLRRIVSRLFAPRAVAELEEKLRIAARRIVAEAAESESGDFVADIAAKLPLQAIADLIGVPAEDHQKVFHWANSVINLEDPDAGLDDPTVANAQLLAYAYGMADERRRCPADDIVTKLVHADLDGEWMTQEEFGFFVVLLAVAGNETTRNAITHGLNAFLDHPEQWEIYRRDRPETAADEIVRWSTPVYAFQRTATRDVQLGGAAIAAGDRVGLFYASANFDDEVFENPHEFNVLRNPNPHLGFGGQGTHFCLGANLARTEINLMFNAIADVLPDITKLGEPRRLRSAWLNGVKSFDVRYR</sequence>
<comment type="similarity">
    <text evidence="2">Belongs to the cytochrome P450 family.</text>
</comment>
<keyword evidence="8" id="KW-0408">Iron</keyword>